<feature type="transmembrane region" description="Helical" evidence="5">
    <location>
        <begin position="283"/>
        <end position="302"/>
    </location>
</feature>
<dbReference type="PRINTS" id="PR01036">
    <property type="entry name" value="TCRTETB"/>
</dbReference>
<feature type="transmembrane region" description="Helical" evidence="5">
    <location>
        <begin position="448"/>
        <end position="471"/>
    </location>
</feature>
<feature type="transmembrane region" description="Helical" evidence="5">
    <location>
        <begin position="416"/>
        <end position="436"/>
    </location>
</feature>
<name>A0ABR3BPS9_9TREE</name>
<dbReference type="Proteomes" id="UP000054399">
    <property type="component" value="Unassembled WGS sequence"/>
</dbReference>
<dbReference type="PANTHER" id="PTHR23501">
    <property type="entry name" value="MAJOR FACILITATOR SUPERFAMILY"/>
    <property type="match status" value="1"/>
</dbReference>
<dbReference type="Pfam" id="PF07690">
    <property type="entry name" value="MFS_1"/>
    <property type="match status" value="1"/>
</dbReference>
<reference evidence="7 8" key="2">
    <citation type="submission" date="2024-01" db="EMBL/GenBank/DDBJ databases">
        <title>Comparative genomics of Cryptococcus and Kwoniella reveals pathogenesis evolution and contrasting modes of karyotype evolution via chromosome fusion or intercentromeric recombination.</title>
        <authorList>
            <person name="Coelho M.A."/>
            <person name="David-Palma M."/>
            <person name="Shea T."/>
            <person name="Bowers K."/>
            <person name="Mcginley-Smith S."/>
            <person name="Mohammad A.W."/>
            <person name="Gnirke A."/>
            <person name="Yurkov A.M."/>
            <person name="Nowrousian M."/>
            <person name="Sun S."/>
            <person name="Cuomo C.A."/>
            <person name="Heitman J."/>
        </authorList>
    </citation>
    <scope>NUCLEOTIDE SEQUENCE [LARGE SCALE GENOMIC DNA]</scope>
    <source>
        <strain evidence="7 8">IND107</strain>
    </source>
</reference>
<evidence type="ECO:0000256" key="4">
    <source>
        <dbReference type="ARBA" id="ARBA00023136"/>
    </source>
</evidence>
<feature type="transmembrane region" description="Helical" evidence="5">
    <location>
        <begin position="146"/>
        <end position="165"/>
    </location>
</feature>
<gene>
    <name evidence="7" type="ORF">I308_104657</name>
</gene>
<dbReference type="InterPro" id="IPR036259">
    <property type="entry name" value="MFS_trans_sf"/>
</dbReference>
<evidence type="ECO:0000259" key="6">
    <source>
        <dbReference type="PROSITE" id="PS50850"/>
    </source>
</evidence>
<dbReference type="CDD" id="cd17502">
    <property type="entry name" value="MFS_Azr1_MDR_like"/>
    <property type="match status" value="1"/>
</dbReference>
<feature type="transmembrane region" description="Helical" evidence="5">
    <location>
        <begin position="203"/>
        <end position="223"/>
    </location>
</feature>
<feature type="transmembrane region" description="Helical" evidence="5">
    <location>
        <begin position="387"/>
        <end position="410"/>
    </location>
</feature>
<sequence length="559" mass="60561">MTENEKHTVQTSTLHEEVDAGLVGESAPYAQAPALMQITSQNNMSHLDITTSTEKGEVNGKQPQHREQSQTGVLTGARLYLVFVALMLCVFMFALDQSIVSTAIPVLVSDFHAFNQVAWVITGYFLTQCGFILLVGQVLTVLKAKWMLLGAIFFFELGSLICGVAKDMNTLIGGRAIQGIGASGMFVSILAVIAVVTRVDQRAAFMASFGFVFVISSVVGPLLGGAFTDNVTWRWCFYINLFFGGFAAAAVVFLLPARDPEHAETAPDRTVFGKLRRLDWLDWRIPFLFTLGGLLVIAFGMWQWRYDKYALIPLSLLKNRTVIASSGAIFFFMLAMLGGTYQLPLFYQAVRGHSPEKSGIDIIPFMLATCVAILISGGVATKFGRYYPFLLIGPPFAAVGFGLLYTIGVHTSNAKIIGYQILAGFGIGLSFQNALVAVQAEFHDRPSLLPQATGVVSFFQLTGAALGVGIINTVQSVYLNTEIKLLAPEVDFNLVRNSVSAIYTLPADQQPAVIEAYVISITNSLIPIIVAVGLAMVFGAFIRNHNLLKKRAAGGAHVA</sequence>
<feature type="transmembrane region" description="Helical" evidence="5">
    <location>
        <begin position="322"/>
        <end position="342"/>
    </location>
</feature>
<dbReference type="Gene3D" id="1.20.1250.20">
    <property type="entry name" value="MFS general substrate transporter like domains"/>
    <property type="match status" value="1"/>
</dbReference>
<dbReference type="InterPro" id="IPR020846">
    <property type="entry name" value="MFS_dom"/>
</dbReference>
<feature type="domain" description="Major facilitator superfamily (MFS) profile" evidence="6">
    <location>
        <begin position="82"/>
        <end position="499"/>
    </location>
</feature>
<dbReference type="InterPro" id="IPR011701">
    <property type="entry name" value="MFS"/>
</dbReference>
<dbReference type="RefSeq" id="XP_066612609.1">
    <property type="nucleotide sequence ID" value="XM_066759122.1"/>
</dbReference>
<protein>
    <recommendedName>
        <fullName evidence="6">Major facilitator superfamily (MFS) profile domain-containing protein</fullName>
    </recommendedName>
</protein>
<evidence type="ECO:0000256" key="2">
    <source>
        <dbReference type="ARBA" id="ARBA00022692"/>
    </source>
</evidence>
<proteinExistence type="predicted"/>
<comment type="subcellular location">
    <subcellularLocation>
        <location evidence="1">Membrane</location>
        <topology evidence="1">Multi-pass membrane protein</topology>
    </subcellularLocation>
</comment>
<dbReference type="PROSITE" id="PS50850">
    <property type="entry name" value="MFS"/>
    <property type="match status" value="1"/>
</dbReference>
<evidence type="ECO:0000256" key="5">
    <source>
        <dbReference type="SAM" id="Phobius"/>
    </source>
</evidence>
<keyword evidence="4 5" id="KW-0472">Membrane</keyword>
<evidence type="ECO:0000313" key="8">
    <source>
        <dbReference type="Proteomes" id="UP000054399"/>
    </source>
</evidence>
<keyword evidence="2 5" id="KW-0812">Transmembrane</keyword>
<organism evidence="7 8">
    <name type="scientific">Cryptococcus tetragattii IND107</name>
    <dbReference type="NCBI Taxonomy" id="1296105"/>
    <lineage>
        <taxon>Eukaryota</taxon>
        <taxon>Fungi</taxon>
        <taxon>Dikarya</taxon>
        <taxon>Basidiomycota</taxon>
        <taxon>Agaricomycotina</taxon>
        <taxon>Tremellomycetes</taxon>
        <taxon>Tremellales</taxon>
        <taxon>Cryptococcaceae</taxon>
        <taxon>Cryptococcus</taxon>
        <taxon>Cryptococcus gattii species complex</taxon>
    </lineage>
</organism>
<feature type="transmembrane region" description="Helical" evidence="5">
    <location>
        <begin position="516"/>
        <end position="542"/>
    </location>
</feature>
<feature type="transmembrane region" description="Helical" evidence="5">
    <location>
        <begin position="362"/>
        <end position="380"/>
    </location>
</feature>
<dbReference type="Gene3D" id="1.20.1720.10">
    <property type="entry name" value="Multidrug resistance protein D"/>
    <property type="match status" value="1"/>
</dbReference>
<dbReference type="SUPFAM" id="SSF103473">
    <property type="entry name" value="MFS general substrate transporter"/>
    <property type="match status" value="1"/>
</dbReference>
<evidence type="ECO:0000256" key="3">
    <source>
        <dbReference type="ARBA" id="ARBA00022989"/>
    </source>
</evidence>
<dbReference type="GeneID" id="91991513"/>
<feature type="transmembrane region" description="Helical" evidence="5">
    <location>
        <begin position="177"/>
        <end position="197"/>
    </location>
</feature>
<feature type="transmembrane region" description="Helical" evidence="5">
    <location>
        <begin position="117"/>
        <end position="140"/>
    </location>
</feature>
<evidence type="ECO:0000256" key="1">
    <source>
        <dbReference type="ARBA" id="ARBA00004141"/>
    </source>
</evidence>
<reference evidence="8" key="1">
    <citation type="submission" date="2015-01" db="EMBL/GenBank/DDBJ databases">
        <title>The Genome Sequence of Cryptococcus gattii MMRL2647.</title>
        <authorList>
            <consortium name="The Broad Institute Genomics Platform"/>
            <person name="Cuomo C."/>
            <person name="Litvintseva A."/>
            <person name="Chen Y."/>
            <person name="Heitman J."/>
            <person name="Sun S."/>
            <person name="Springer D."/>
            <person name="Dromer F."/>
            <person name="Young S."/>
            <person name="Zeng Q."/>
            <person name="Gargeya S."/>
            <person name="Abouelleil A."/>
            <person name="Alvarado L."/>
            <person name="Chapman S.B."/>
            <person name="Gainer-Dewar J."/>
            <person name="Goldberg J."/>
            <person name="Griggs A."/>
            <person name="Gujja S."/>
            <person name="Hansen M."/>
            <person name="Howarth C."/>
            <person name="Imamovic A."/>
            <person name="Larimer J."/>
            <person name="Murphy C."/>
            <person name="Naylor J."/>
            <person name="Pearson M."/>
            <person name="Priest M."/>
            <person name="Roberts A."/>
            <person name="Saif S."/>
            <person name="Shea T."/>
            <person name="Sykes S."/>
            <person name="Wortman J."/>
            <person name="Nusbaum C."/>
            <person name="Birren B."/>
        </authorList>
    </citation>
    <scope>NUCLEOTIDE SEQUENCE [LARGE SCALE GENOMIC DNA]</scope>
    <source>
        <strain evidence="8">IND107</strain>
    </source>
</reference>
<accession>A0ABR3BPS9</accession>
<comment type="caution">
    <text evidence="7">The sequence shown here is derived from an EMBL/GenBank/DDBJ whole genome shotgun (WGS) entry which is preliminary data.</text>
</comment>
<keyword evidence="3 5" id="KW-1133">Transmembrane helix</keyword>
<dbReference type="EMBL" id="ATAM02000008">
    <property type="protein sequence ID" value="KAL0245525.1"/>
    <property type="molecule type" value="Genomic_DNA"/>
</dbReference>
<feature type="transmembrane region" description="Helical" evidence="5">
    <location>
        <begin position="77"/>
        <end position="96"/>
    </location>
</feature>
<evidence type="ECO:0000313" key="7">
    <source>
        <dbReference type="EMBL" id="KAL0245525.1"/>
    </source>
</evidence>
<keyword evidence="8" id="KW-1185">Reference proteome</keyword>
<feature type="transmembrane region" description="Helical" evidence="5">
    <location>
        <begin position="235"/>
        <end position="255"/>
    </location>
</feature>
<dbReference type="PANTHER" id="PTHR23501:SF198">
    <property type="entry name" value="AZOLE RESISTANCE PROTEIN 1-RELATED"/>
    <property type="match status" value="1"/>
</dbReference>